<name>A0ABT9YIX7_9BACI</name>
<dbReference type="PRINTS" id="PR00992">
    <property type="entry name" value="ALARACEMASE"/>
</dbReference>
<evidence type="ECO:0000256" key="2">
    <source>
        <dbReference type="ARBA" id="ARBA00022898"/>
    </source>
</evidence>
<evidence type="ECO:0000313" key="7">
    <source>
        <dbReference type="Proteomes" id="UP001225034"/>
    </source>
</evidence>
<dbReference type="InterPro" id="IPR009006">
    <property type="entry name" value="Ala_racemase/Decarboxylase_C"/>
</dbReference>
<comment type="pathway">
    <text evidence="4">Amino-acid biosynthesis; D-alanine biosynthesis; D-alanine from L-alanine: step 1/1.</text>
</comment>
<feature type="binding site" evidence="4">
    <location>
        <position position="311"/>
    </location>
    <ligand>
        <name>substrate</name>
    </ligand>
</feature>
<feature type="modified residue" description="N6-(pyridoxal phosphate)lysine" evidence="4">
    <location>
        <position position="37"/>
    </location>
</feature>
<dbReference type="InterPro" id="IPR029066">
    <property type="entry name" value="PLP-binding_barrel"/>
</dbReference>
<keyword evidence="7" id="KW-1185">Reference proteome</keyword>
<dbReference type="EMBL" id="JAUSUA010000003">
    <property type="protein sequence ID" value="MDQ0207481.1"/>
    <property type="molecule type" value="Genomic_DNA"/>
</dbReference>
<dbReference type="Gene3D" id="3.20.20.10">
    <property type="entry name" value="Alanine racemase"/>
    <property type="match status" value="1"/>
</dbReference>
<dbReference type="PANTHER" id="PTHR30511:SF0">
    <property type="entry name" value="ALANINE RACEMASE, CATABOLIC-RELATED"/>
    <property type="match status" value="1"/>
</dbReference>
<feature type="active site" description="Proton acceptor; specific for D-alanine" evidence="4">
    <location>
        <position position="37"/>
    </location>
</feature>
<feature type="active site" description="Proton acceptor; specific for L-alanine" evidence="4">
    <location>
        <position position="262"/>
    </location>
</feature>
<feature type="binding site" evidence="4">
    <location>
        <position position="135"/>
    </location>
    <ligand>
        <name>substrate</name>
    </ligand>
</feature>
<evidence type="ECO:0000256" key="3">
    <source>
        <dbReference type="ARBA" id="ARBA00023235"/>
    </source>
</evidence>
<dbReference type="EC" id="5.1.1.1" evidence="4"/>
<dbReference type="InterPro" id="IPR000821">
    <property type="entry name" value="Ala_racemase"/>
</dbReference>
<gene>
    <name evidence="6" type="ORF">J2S05_002282</name>
</gene>
<dbReference type="InterPro" id="IPR020622">
    <property type="entry name" value="Ala_racemase_pyridoxalP-BS"/>
</dbReference>
<accession>A0ABT9YIX7</accession>
<comment type="caution">
    <text evidence="6">The sequence shown here is derived from an EMBL/GenBank/DDBJ whole genome shotgun (WGS) entry which is preliminary data.</text>
</comment>
<comment type="function">
    <text evidence="4">Catalyzes the interconversion of L-alanine and D-alanine. May also act on other amino acids.</text>
</comment>
<keyword evidence="2 4" id="KW-0663">Pyridoxal phosphate</keyword>
<comment type="catalytic activity">
    <reaction evidence="4">
        <text>L-alanine = D-alanine</text>
        <dbReference type="Rhea" id="RHEA:20249"/>
        <dbReference type="ChEBI" id="CHEBI:57416"/>
        <dbReference type="ChEBI" id="CHEBI:57972"/>
        <dbReference type="EC" id="5.1.1.1"/>
    </reaction>
</comment>
<comment type="similarity">
    <text evidence="4">Belongs to the alanine racemase family.</text>
</comment>
<evidence type="ECO:0000256" key="1">
    <source>
        <dbReference type="ARBA" id="ARBA00001933"/>
    </source>
</evidence>
<dbReference type="InterPro" id="IPR001608">
    <property type="entry name" value="Ala_racemase_N"/>
</dbReference>
<dbReference type="InterPro" id="IPR011079">
    <property type="entry name" value="Ala_racemase_C"/>
</dbReference>
<sequence>MNHPRAWVDIHLNRLNHNVQQINALISKKTKIMAVVKADAYGHGLEQIVLSLHKVGVTSYAVATLEEAIEVRGLLPTADILILGLTPIHNVYLLAHHRLIQTVFSESYVKSLAAAATSAGILIEIEIKVDTGMNRIGFAYDQINAIKIVFSYNSLRVNGIYSHLSVADSFKPEDVAFTQVQINRYELCLKELDGFSYGRTHLQNSAGIINQSHLQFDYVRPGIMLFGIPSGEVKKVDLKPVLELKASISMIKTVRAEEYIGYGRIVKFTKPKKIATVSIGYADGYPRSLSGKGVPVLVNGQYANLVGRVCMDQLMIDVTNIDGVSEEDQVILIGTSQTKRIMMSTIAEQTHTITNDLACQFSLRTVRLYTTSNKKDVETVV</sequence>
<dbReference type="HAMAP" id="MF_01201">
    <property type="entry name" value="Ala_racemase"/>
    <property type="match status" value="1"/>
</dbReference>
<comment type="cofactor">
    <cofactor evidence="1 4">
        <name>pyridoxal 5'-phosphate</name>
        <dbReference type="ChEBI" id="CHEBI:597326"/>
    </cofactor>
</comment>
<dbReference type="SUPFAM" id="SSF50621">
    <property type="entry name" value="Alanine racemase C-terminal domain-like"/>
    <property type="match status" value="1"/>
</dbReference>
<evidence type="ECO:0000256" key="4">
    <source>
        <dbReference type="HAMAP-Rule" id="MF_01201"/>
    </source>
</evidence>
<dbReference type="SMART" id="SM01005">
    <property type="entry name" value="Ala_racemase_C"/>
    <property type="match status" value="1"/>
</dbReference>
<dbReference type="PANTHER" id="PTHR30511">
    <property type="entry name" value="ALANINE RACEMASE"/>
    <property type="match status" value="1"/>
</dbReference>
<reference evidence="6 7" key="1">
    <citation type="submission" date="2023-07" db="EMBL/GenBank/DDBJ databases">
        <title>Genomic Encyclopedia of Type Strains, Phase IV (KMG-IV): sequencing the most valuable type-strain genomes for metagenomic binning, comparative biology and taxonomic classification.</title>
        <authorList>
            <person name="Goeker M."/>
        </authorList>
    </citation>
    <scope>NUCLEOTIDE SEQUENCE [LARGE SCALE GENOMIC DNA]</scope>
    <source>
        <strain evidence="6 7">DSM 19154</strain>
    </source>
</reference>
<dbReference type="Proteomes" id="UP001225034">
    <property type="component" value="Unassembled WGS sequence"/>
</dbReference>
<dbReference type="SUPFAM" id="SSF51419">
    <property type="entry name" value="PLP-binding barrel"/>
    <property type="match status" value="1"/>
</dbReference>
<dbReference type="Pfam" id="PF01168">
    <property type="entry name" value="Ala_racemase_N"/>
    <property type="match status" value="1"/>
</dbReference>
<dbReference type="Gene3D" id="2.40.37.10">
    <property type="entry name" value="Lyase, Ornithine Decarboxylase, Chain A, domain 1"/>
    <property type="match status" value="1"/>
</dbReference>
<keyword evidence="3 4" id="KW-0413">Isomerase</keyword>
<feature type="domain" description="Alanine racemase C-terminal" evidence="5">
    <location>
        <begin position="241"/>
        <end position="370"/>
    </location>
</feature>
<evidence type="ECO:0000313" key="6">
    <source>
        <dbReference type="EMBL" id="MDQ0207481.1"/>
    </source>
</evidence>
<evidence type="ECO:0000259" key="5">
    <source>
        <dbReference type="SMART" id="SM01005"/>
    </source>
</evidence>
<organism evidence="6 7">
    <name type="scientific">Alkalicoccobacillus murimartini</name>
    <dbReference type="NCBI Taxonomy" id="171685"/>
    <lineage>
        <taxon>Bacteria</taxon>
        <taxon>Bacillati</taxon>
        <taxon>Bacillota</taxon>
        <taxon>Bacilli</taxon>
        <taxon>Bacillales</taxon>
        <taxon>Bacillaceae</taxon>
        <taxon>Alkalicoccobacillus</taxon>
    </lineage>
</organism>
<dbReference type="PROSITE" id="PS00395">
    <property type="entry name" value="ALANINE_RACEMASE"/>
    <property type="match status" value="1"/>
</dbReference>
<proteinExistence type="inferred from homology"/>
<dbReference type="CDD" id="cd00430">
    <property type="entry name" value="PLPDE_III_AR"/>
    <property type="match status" value="1"/>
</dbReference>
<protein>
    <recommendedName>
        <fullName evidence="4">Alanine racemase</fullName>
        <ecNumber evidence="4">5.1.1.1</ecNumber>
    </recommendedName>
</protein>
<dbReference type="NCBIfam" id="TIGR00492">
    <property type="entry name" value="alr"/>
    <property type="match status" value="1"/>
</dbReference>
<dbReference type="RefSeq" id="WP_306982826.1">
    <property type="nucleotide sequence ID" value="NZ_JAUSUA010000003.1"/>
</dbReference>
<dbReference type="Pfam" id="PF00842">
    <property type="entry name" value="Ala_racemase_C"/>
    <property type="match status" value="1"/>
</dbReference>